<dbReference type="InterPro" id="IPR046342">
    <property type="entry name" value="CBS_dom_sf"/>
</dbReference>
<keyword evidence="3 9" id="KW-0813">Transport</keyword>
<comment type="subunit">
    <text evidence="9">Homodimer.</text>
</comment>
<dbReference type="SUPFAM" id="SSF158791">
    <property type="entry name" value="MgtE N-terminal domain-like"/>
    <property type="match status" value="1"/>
</dbReference>
<gene>
    <name evidence="11" type="ORF">ACCAA_720028</name>
</gene>
<dbReference type="EMBL" id="FLQX01000152">
    <property type="protein sequence ID" value="SBT09549.1"/>
    <property type="molecule type" value="Genomic_DNA"/>
</dbReference>
<keyword evidence="12" id="KW-1185">Reference proteome</keyword>
<dbReference type="InterPro" id="IPR006668">
    <property type="entry name" value="Mg_transptr_MgtE_intracell_dom"/>
</dbReference>
<feature type="transmembrane region" description="Helical" evidence="9">
    <location>
        <begin position="400"/>
        <end position="426"/>
    </location>
</feature>
<dbReference type="Gene3D" id="1.25.60.10">
    <property type="entry name" value="MgtE N-terminal domain-like"/>
    <property type="match status" value="1"/>
</dbReference>
<evidence type="ECO:0000256" key="8">
    <source>
        <dbReference type="PROSITE-ProRule" id="PRU00703"/>
    </source>
</evidence>
<dbReference type="PANTHER" id="PTHR43773:SF1">
    <property type="entry name" value="MAGNESIUM TRANSPORTER MGTE"/>
    <property type="match status" value="1"/>
</dbReference>
<dbReference type="InterPro" id="IPR006667">
    <property type="entry name" value="SLC41_membr_dom"/>
</dbReference>
<keyword evidence="8" id="KW-0129">CBS domain</keyword>
<dbReference type="NCBIfam" id="TIGR00400">
    <property type="entry name" value="mgtE"/>
    <property type="match status" value="1"/>
</dbReference>
<accession>A0A1A8XX35</accession>
<dbReference type="SUPFAM" id="SSF54631">
    <property type="entry name" value="CBS-domain pair"/>
    <property type="match status" value="1"/>
</dbReference>
<evidence type="ECO:0000256" key="4">
    <source>
        <dbReference type="ARBA" id="ARBA00022692"/>
    </source>
</evidence>
<dbReference type="PROSITE" id="PS51371">
    <property type="entry name" value="CBS"/>
    <property type="match status" value="2"/>
</dbReference>
<evidence type="ECO:0000256" key="1">
    <source>
        <dbReference type="ARBA" id="ARBA00004141"/>
    </source>
</evidence>
<dbReference type="InterPro" id="IPR006669">
    <property type="entry name" value="MgtE_transporter"/>
</dbReference>
<keyword evidence="9" id="KW-0479">Metal-binding</keyword>
<protein>
    <recommendedName>
        <fullName evidence="9">Magnesium transporter MgtE</fullName>
    </recommendedName>
</protein>
<dbReference type="GO" id="GO:0046872">
    <property type="term" value="F:metal ion binding"/>
    <property type="evidence" value="ECO:0007669"/>
    <property type="project" value="UniProtKB-KW"/>
</dbReference>
<keyword evidence="6 9" id="KW-1133">Transmembrane helix</keyword>
<feature type="transmembrane region" description="Helical" evidence="9">
    <location>
        <begin position="373"/>
        <end position="394"/>
    </location>
</feature>
<dbReference type="SMART" id="SM00116">
    <property type="entry name" value="CBS"/>
    <property type="match status" value="2"/>
</dbReference>
<evidence type="ECO:0000256" key="6">
    <source>
        <dbReference type="ARBA" id="ARBA00022989"/>
    </source>
</evidence>
<evidence type="ECO:0000256" key="9">
    <source>
        <dbReference type="RuleBase" id="RU362011"/>
    </source>
</evidence>
<dbReference type="AlphaFoldDB" id="A0A1A8XX35"/>
<keyword evidence="7 9" id="KW-0472">Membrane</keyword>
<dbReference type="GO" id="GO:0005886">
    <property type="term" value="C:plasma membrane"/>
    <property type="evidence" value="ECO:0007669"/>
    <property type="project" value="UniProtKB-SubCell"/>
</dbReference>
<keyword evidence="9" id="KW-1003">Cell membrane</keyword>
<comment type="subcellular location">
    <subcellularLocation>
        <location evidence="9">Cell membrane</location>
        <topology evidence="9">Multi-pass membrane protein</topology>
    </subcellularLocation>
    <subcellularLocation>
        <location evidence="1">Membrane</location>
        <topology evidence="1">Multi-pass membrane protein</topology>
    </subcellularLocation>
</comment>
<evidence type="ECO:0000256" key="3">
    <source>
        <dbReference type="ARBA" id="ARBA00022448"/>
    </source>
</evidence>
<dbReference type="Gene3D" id="3.10.580.10">
    <property type="entry name" value="CBS-domain"/>
    <property type="match status" value="1"/>
</dbReference>
<feature type="transmembrane region" description="Helical" evidence="9">
    <location>
        <begin position="438"/>
        <end position="463"/>
    </location>
</feature>
<dbReference type="InterPro" id="IPR038076">
    <property type="entry name" value="MgtE_N_sf"/>
</dbReference>
<dbReference type="RefSeq" id="WP_186408878.1">
    <property type="nucleotide sequence ID" value="NZ_FLQX01000152.1"/>
</dbReference>
<feature type="domain" description="CBS" evidence="10">
    <location>
        <begin position="154"/>
        <end position="216"/>
    </location>
</feature>
<evidence type="ECO:0000313" key="11">
    <source>
        <dbReference type="EMBL" id="SBT09549.1"/>
    </source>
</evidence>
<dbReference type="Pfam" id="PF01769">
    <property type="entry name" value="MgtE"/>
    <property type="match status" value="1"/>
</dbReference>
<dbReference type="Pfam" id="PF03448">
    <property type="entry name" value="MgtE_N"/>
    <property type="match status" value="1"/>
</dbReference>
<evidence type="ECO:0000256" key="7">
    <source>
        <dbReference type="ARBA" id="ARBA00023136"/>
    </source>
</evidence>
<dbReference type="SUPFAM" id="SSF161093">
    <property type="entry name" value="MgtE membrane domain-like"/>
    <property type="match status" value="1"/>
</dbReference>
<dbReference type="PANTHER" id="PTHR43773">
    <property type="entry name" value="MAGNESIUM TRANSPORTER MGTE"/>
    <property type="match status" value="1"/>
</dbReference>
<comment type="function">
    <text evidence="9">Acts as a magnesium transporter.</text>
</comment>
<evidence type="ECO:0000259" key="10">
    <source>
        <dbReference type="PROSITE" id="PS51371"/>
    </source>
</evidence>
<dbReference type="Pfam" id="PF00571">
    <property type="entry name" value="CBS"/>
    <property type="match status" value="2"/>
</dbReference>
<keyword evidence="4 9" id="KW-0812">Transmembrane</keyword>
<dbReference type="Proteomes" id="UP000199169">
    <property type="component" value="Unassembled WGS sequence"/>
</dbReference>
<feature type="transmembrane region" description="Helical" evidence="9">
    <location>
        <begin position="331"/>
        <end position="352"/>
    </location>
</feature>
<dbReference type="STRING" id="1860102.ACCAA_720028"/>
<comment type="similarity">
    <text evidence="2 9">Belongs to the SLC41A transporter family.</text>
</comment>
<feature type="transmembrane region" description="Helical" evidence="9">
    <location>
        <begin position="299"/>
        <end position="319"/>
    </location>
</feature>
<reference evidence="11 12" key="1">
    <citation type="submission" date="2016-06" db="EMBL/GenBank/DDBJ databases">
        <authorList>
            <person name="Kjaerup R.B."/>
            <person name="Dalgaard T.S."/>
            <person name="Juul-Madsen H.R."/>
        </authorList>
    </citation>
    <scope>NUCLEOTIDE SEQUENCE [LARGE SCALE GENOMIC DNA]</scope>
    <source>
        <strain evidence="11">3</strain>
    </source>
</reference>
<evidence type="ECO:0000256" key="2">
    <source>
        <dbReference type="ARBA" id="ARBA00009749"/>
    </source>
</evidence>
<dbReference type="Gene3D" id="1.10.357.20">
    <property type="entry name" value="SLC41 divalent cation transporters, integral membrane domain"/>
    <property type="match status" value="1"/>
</dbReference>
<proteinExistence type="inferred from homology"/>
<evidence type="ECO:0000256" key="5">
    <source>
        <dbReference type="ARBA" id="ARBA00022842"/>
    </source>
</evidence>
<keyword evidence="5 9" id="KW-0460">Magnesium</keyword>
<name>A0A1A8XX35_9PROT</name>
<dbReference type="CDD" id="cd04606">
    <property type="entry name" value="CBS_pair_Mg_transporter"/>
    <property type="match status" value="1"/>
</dbReference>
<dbReference type="GO" id="GO:0015095">
    <property type="term" value="F:magnesium ion transmembrane transporter activity"/>
    <property type="evidence" value="ECO:0007669"/>
    <property type="project" value="UniProtKB-UniRule"/>
</dbReference>
<organism evidence="11 12">
    <name type="scientific">Candidatus Accumulibacter aalborgensis</name>
    <dbReference type="NCBI Taxonomy" id="1860102"/>
    <lineage>
        <taxon>Bacteria</taxon>
        <taxon>Pseudomonadati</taxon>
        <taxon>Pseudomonadota</taxon>
        <taxon>Betaproteobacteria</taxon>
        <taxon>Candidatus Accumulibacter</taxon>
    </lineage>
</organism>
<sequence>MHIDVDVNPAKPEGDEHTKDRLLVETISRLYDYSAHRSLKRMLAKMAPEDLVGILEALSLSHVAGVFADIQEKEMAAEVLRQISPDLREHLLKELPPQILSELVLYLTPEALTDLLGSLNEDQRDRLLKILPKDDLEDVENLLRHAPDTAGGIMTSDIFSLPLDTPVEDAIMAIRQREEEDTVFYLYVTGLAGRLEGVISLRQLLLAPVKTKLLDLMNPRPIKVTTDTSQEAVARLVDKHNLLALPVTDQDGKLVGAVTVDNVLDVIHSETTKEMLRMAGTSESEILTQSPFRIARIRLPWLLAAFGGGLAATGVIEHYEGILAKVVTLSAFLPVIMGMAGNVGVQSATVAVRGLATGQIDLSHTGRFLYKELRVGLILGLLYGLALALFGYFVHHSFALAQVVGFTIVGNMTGAALLAVMLPMIFHRLKVDPAIATGPFVTTAVDVLGVLNYFAIATMVYHFE</sequence>
<feature type="domain" description="CBS" evidence="10">
    <location>
        <begin position="217"/>
        <end position="274"/>
    </location>
</feature>
<evidence type="ECO:0000313" key="12">
    <source>
        <dbReference type="Proteomes" id="UP000199169"/>
    </source>
</evidence>
<dbReference type="SMART" id="SM00924">
    <property type="entry name" value="MgtE_N"/>
    <property type="match status" value="1"/>
</dbReference>
<dbReference type="InterPro" id="IPR036739">
    <property type="entry name" value="SLC41_membr_dom_sf"/>
</dbReference>
<dbReference type="InterPro" id="IPR000644">
    <property type="entry name" value="CBS_dom"/>
</dbReference>